<evidence type="ECO:0000256" key="6">
    <source>
        <dbReference type="ARBA" id="ARBA00023136"/>
    </source>
</evidence>
<evidence type="ECO:0000259" key="8">
    <source>
        <dbReference type="PROSITE" id="PS50893"/>
    </source>
</evidence>
<dbReference type="Gene3D" id="1.20.1560.10">
    <property type="entry name" value="ABC transporter type 1, transmembrane domain"/>
    <property type="match status" value="2"/>
</dbReference>
<keyword evidence="2 7" id="KW-0812">Transmembrane</keyword>
<feature type="transmembrane region" description="Helical" evidence="7">
    <location>
        <begin position="5"/>
        <end position="24"/>
    </location>
</feature>
<evidence type="ECO:0000313" key="11">
    <source>
        <dbReference type="Proteomes" id="UP000018936"/>
    </source>
</evidence>
<feature type="transmembrane region" description="Helical" evidence="7">
    <location>
        <begin position="110"/>
        <end position="132"/>
    </location>
</feature>
<dbReference type="Gene3D" id="3.40.50.300">
    <property type="entry name" value="P-loop containing nucleotide triphosphate hydrolases"/>
    <property type="match status" value="1"/>
</dbReference>
<feature type="domain" description="ABC transporter" evidence="8">
    <location>
        <begin position="349"/>
        <end position="576"/>
    </location>
</feature>
<dbReference type="PANTHER" id="PTHR43394">
    <property type="entry name" value="ATP-DEPENDENT PERMEASE MDL1, MITOCHONDRIAL"/>
    <property type="match status" value="1"/>
</dbReference>
<keyword evidence="5 7" id="KW-1133">Transmembrane helix</keyword>
<feature type="transmembrane region" description="Helical" evidence="7">
    <location>
        <begin position="36"/>
        <end position="56"/>
    </location>
</feature>
<evidence type="ECO:0000256" key="5">
    <source>
        <dbReference type="ARBA" id="ARBA00022989"/>
    </source>
</evidence>
<feature type="domain" description="ABC transmembrane type-1" evidence="9">
    <location>
        <begin position="159"/>
        <end position="282"/>
    </location>
</feature>
<keyword evidence="4" id="KW-0067">ATP-binding</keyword>
<dbReference type="InterPro" id="IPR027417">
    <property type="entry name" value="P-loop_NTPase"/>
</dbReference>
<dbReference type="SUPFAM" id="SSF90123">
    <property type="entry name" value="ABC transporter transmembrane region"/>
    <property type="match status" value="1"/>
</dbReference>
<dbReference type="Proteomes" id="UP000018936">
    <property type="component" value="Unassembled WGS sequence"/>
</dbReference>
<reference evidence="10 11" key="1">
    <citation type="journal article" date="2013" name="Proc. Natl. Acad. Sci. U.S.A.">
        <title>The king cobra genome reveals dynamic gene evolution and adaptation in the snake venom system.</title>
        <authorList>
            <person name="Vonk F.J."/>
            <person name="Casewell N.R."/>
            <person name="Henkel C.V."/>
            <person name="Heimberg A.M."/>
            <person name="Jansen H.J."/>
            <person name="McCleary R.J."/>
            <person name="Kerkkamp H.M."/>
            <person name="Vos R.A."/>
            <person name="Guerreiro I."/>
            <person name="Calvete J.J."/>
            <person name="Wuster W."/>
            <person name="Woods A.E."/>
            <person name="Logan J.M."/>
            <person name="Harrison R.A."/>
            <person name="Castoe T.A."/>
            <person name="de Koning A.P."/>
            <person name="Pollock D.D."/>
            <person name="Yandell M."/>
            <person name="Calderon D."/>
            <person name="Renjifo C."/>
            <person name="Currier R.B."/>
            <person name="Salgado D."/>
            <person name="Pla D."/>
            <person name="Sanz L."/>
            <person name="Hyder A.S."/>
            <person name="Ribeiro J.M."/>
            <person name="Arntzen J.W."/>
            <person name="van den Thillart G.E."/>
            <person name="Boetzer M."/>
            <person name="Pirovano W."/>
            <person name="Dirks R.P."/>
            <person name="Spaink H.P."/>
            <person name="Duboule D."/>
            <person name="McGlinn E."/>
            <person name="Kini R.M."/>
            <person name="Richardson M.K."/>
        </authorList>
    </citation>
    <scope>NUCLEOTIDE SEQUENCE</scope>
    <source>
        <tissue evidence="10">Blood</tissue>
    </source>
</reference>
<dbReference type="Pfam" id="PF00664">
    <property type="entry name" value="ABC_membrane"/>
    <property type="match status" value="1"/>
</dbReference>
<dbReference type="GO" id="GO:0016020">
    <property type="term" value="C:membrane"/>
    <property type="evidence" value="ECO:0007669"/>
    <property type="project" value="UniProtKB-SubCell"/>
</dbReference>
<dbReference type="InterPro" id="IPR039421">
    <property type="entry name" value="Type_1_exporter"/>
</dbReference>
<feature type="non-terminal residue" evidence="10">
    <location>
        <position position="1"/>
    </location>
</feature>
<keyword evidence="6 7" id="KW-0472">Membrane</keyword>
<keyword evidence="11" id="KW-1185">Reference proteome</keyword>
<dbReference type="InterPro" id="IPR003439">
    <property type="entry name" value="ABC_transporter-like_ATP-bd"/>
</dbReference>
<dbReference type="GO" id="GO:0016887">
    <property type="term" value="F:ATP hydrolysis activity"/>
    <property type="evidence" value="ECO:0007669"/>
    <property type="project" value="InterPro"/>
</dbReference>
<dbReference type="GO" id="GO:0005524">
    <property type="term" value="F:ATP binding"/>
    <property type="evidence" value="ECO:0007669"/>
    <property type="project" value="UniProtKB-KW"/>
</dbReference>
<keyword evidence="3" id="KW-0547">Nucleotide-binding</keyword>
<evidence type="ECO:0000256" key="3">
    <source>
        <dbReference type="ARBA" id="ARBA00022741"/>
    </source>
</evidence>
<feature type="transmembrane region" description="Helical" evidence="7">
    <location>
        <begin position="153"/>
        <end position="171"/>
    </location>
</feature>
<proteinExistence type="predicted"/>
<dbReference type="EMBL" id="AZIM01007463">
    <property type="protein sequence ID" value="ETE57949.1"/>
    <property type="molecule type" value="Genomic_DNA"/>
</dbReference>
<dbReference type="OrthoDB" id="6500128at2759"/>
<organism evidence="10 11">
    <name type="scientific">Ophiophagus hannah</name>
    <name type="common">King cobra</name>
    <name type="synonym">Naja hannah</name>
    <dbReference type="NCBI Taxonomy" id="8665"/>
    <lineage>
        <taxon>Eukaryota</taxon>
        <taxon>Metazoa</taxon>
        <taxon>Chordata</taxon>
        <taxon>Craniata</taxon>
        <taxon>Vertebrata</taxon>
        <taxon>Euteleostomi</taxon>
        <taxon>Lepidosauria</taxon>
        <taxon>Squamata</taxon>
        <taxon>Bifurcata</taxon>
        <taxon>Unidentata</taxon>
        <taxon>Episquamata</taxon>
        <taxon>Toxicofera</taxon>
        <taxon>Serpentes</taxon>
        <taxon>Colubroidea</taxon>
        <taxon>Elapidae</taxon>
        <taxon>Elapinae</taxon>
        <taxon>Ophiophagus</taxon>
    </lineage>
</organism>
<gene>
    <name evidence="10" type="primary">TAP1</name>
    <name evidence="10" type="ORF">L345_16331</name>
</gene>
<dbReference type="SUPFAM" id="SSF52540">
    <property type="entry name" value="P-loop containing nucleoside triphosphate hydrolases"/>
    <property type="match status" value="1"/>
</dbReference>
<evidence type="ECO:0000256" key="7">
    <source>
        <dbReference type="SAM" id="Phobius"/>
    </source>
</evidence>
<dbReference type="PROSITE" id="PS50929">
    <property type="entry name" value="ABC_TM1F"/>
    <property type="match status" value="1"/>
</dbReference>
<evidence type="ECO:0000256" key="4">
    <source>
        <dbReference type="ARBA" id="ARBA00022840"/>
    </source>
</evidence>
<dbReference type="InterPro" id="IPR003593">
    <property type="entry name" value="AAA+_ATPase"/>
</dbReference>
<evidence type="ECO:0000256" key="2">
    <source>
        <dbReference type="ARBA" id="ARBA00022692"/>
    </source>
</evidence>
<dbReference type="Pfam" id="PF00005">
    <property type="entry name" value="ABC_tran"/>
    <property type="match status" value="1"/>
</dbReference>
<evidence type="ECO:0000313" key="10">
    <source>
        <dbReference type="EMBL" id="ETE57949.1"/>
    </source>
</evidence>
<evidence type="ECO:0000256" key="1">
    <source>
        <dbReference type="ARBA" id="ARBA00004141"/>
    </source>
</evidence>
<sequence length="706" mass="78304">MKPGLWSWVTLGMLLDFLALHLAWKWTPSPWGNPLAFLWAVAVGRCTSLVLAGGTLAQSGGDKLPWRLLLEGALVLSFQMPSYVSLQYLYQPKGDALHLAYNWGRSDILALNYLVGGAVMLLYHHLLPWGGTGSEKASGASFGRLVSCLKPEVLRFVAILVLMVFSCMGNATTELLCDFLYNTVMNRFHIRFQASVFRSVLRQEIGFFSTNRTGDITSHISSGIDSMSEALSHDLSLLMWYLLRGVCYYAMMLWISVPLAFFVIVTLPFILLLPKCSGKFYQVMKGSLQPYVEGSVESELSTVMRTLLSCYPSVQKAVGSSERAFEYMDRTPQIKPSGTLAPTNLEGHMELKDVSFSYGNNGNSLVLKGVSFKLCPGTVTALVGPSGCGKSTVVALLQRFYEPKQGQVALVSQDPILFARSLGANIAYGLEEQREEKVIQASQQVGVHRFISTMSHGYDTNAGEAGKQISGGQKQGIAIARALIRTPKVLILDDATSALDTDSQKLYPLSLCVHAPGQPPLIYEARCSWELSAKMCLALKQIAELCLYYGVRQLPERKDLATQMSENLAVNSSRSIKMAFTHLKSVPFLLLLLWMPLKLASTTLPLPPSALAEDADAEFLKKHTEVIIASYNYKTIIQFFKKYTEGITASYNDKTRIQFKKKHTEGITASYNYNNVIPFFGKKHIEGILLIMIKLKFIFKKSIQKE</sequence>
<dbReference type="PANTHER" id="PTHR43394:SF13">
    <property type="entry name" value="ANTIGEN PEPTIDE TRANSPORTER 1"/>
    <property type="match status" value="1"/>
</dbReference>
<feature type="transmembrane region" description="Helical" evidence="7">
    <location>
        <begin position="248"/>
        <end position="273"/>
    </location>
</feature>
<dbReference type="GO" id="GO:0015421">
    <property type="term" value="F:ABC-type oligopeptide transporter activity"/>
    <property type="evidence" value="ECO:0007669"/>
    <property type="project" value="TreeGrafter"/>
</dbReference>
<dbReference type="InterPro" id="IPR036640">
    <property type="entry name" value="ABC1_TM_sf"/>
</dbReference>
<dbReference type="AlphaFoldDB" id="V8N6N4"/>
<dbReference type="SMART" id="SM00382">
    <property type="entry name" value="AAA"/>
    <property type="match status" value="1"/>
</dbReference>
<dbReference type="PROSITE" id="PS50893">
    <property type="entry name" value="ABC_TRANSPORTER_2"/>
    <property type="match status" value="1"/>
</dbReference>
<protein>
    <submittedName>
        <fullName evidence="10">Antigen peptide transporter 1</fullName>
    </submittedName>
</protein>
<accession>V8N6N4</accession>
<name>V8N6N4_OPHHA</name>
<evidence type="ECO:0000259" key="9">
    <source>
        <dbReference type="PROSITE" id="PS50929"/>
    </source>
</evidence>
<comment type="caution">
    <text evidence="10">The sequence shown here is derived from an EMBL/GenBank/DDBJ whole genome shotgun (WGS) entry which is preliminary data.</text>
</comment>
<comment type="subcellular location">
    <subcellularLocation>
        <location evidence="1">Membrane</location>
        <topology evidence="1">Multi-pass membrane protein</topology>
    </subcellularLocation>
</comment>
<dbReference type="InterPro" id="IPR011527">
    <property type="entry name" value="ABC1_TM_dom"/>
</dbReference>